<dbReference type="GO" id="GO:0005576">
    <property type="term" value="C:extracellular region"/>
    <property type="evidence" value="ECO:0007669"/>
    <property type="project" value="UniProtKB-SubCell"/>
</dbReference>
<feature type="transmembrane region" description="Helical" evidence="8">
    <location>
        <begin position="1718"/>
        <end position="1740"/>
    </location>
</feature>
<dbReference type="Pfam" id="PF13229">
    <property type="entry name" value="Beta_helix"/>
    <property type="match status" value="2"/>
</dbReference>
<feature type="transmembrane region" description="Helical" evidence="8">
    <location>
        <begin position="1916"/>
        <end position="1942"/>
    </location>
</feature>
<feature type="transmembrane region" description="Helical" evidence="8">
    <location>
        <begin position="2040"/>
        <end position="2068"/>
    </location>
</feature>
<keyword evidence="8" id="KW-1133">Transmembrane helix</keyword>
<evidence type="ECO:0000256" key="3">
    <source>
        <dbReference type="ARBA" id="ARBA00004613"/>
    </source>
</evidence>
<evidence type="ECO:0000256" key="8">
    <source>
        <dbReference type="SAM" id="Phobius"/>
    </source>
</evidence>
<dbReference type="Gene3D" id="2.60.40.10">
    <property type="entry name" value="Immunoglobulins"/>
    <property type="match status" value="1"/>
</dbReference>
<evidence type="ECO:0000256" key="6">
    <source>
        <dbReference type="ARBA" id="ARBA00023136"/>
    </source>
</evidence>
<dbReference type="OrthoDB" id="5950997at2759"/>
<evidence type="ECO:0000256" key="1">
    <source>
        <dbReference type="ARBA" id="ARBA00004196"/>
    </source>
</evidence>
<proteinExistence type="predicted"/>
<name>A0A485KB27_9STRA</name>
<dbReference type="SMART" id="SM00710">
    <property type="entry name" value="PbH1"/>
    <property type="match status" value="7"/>
</dbReference>
<evidence type="ECO:0000256" key="4">
    <source>
        <dbReference type="ARBA" id="ARBA00022525"/>
    </source>
</evidence>
<feature type="transmembrane region" description="Helical" evidence="8">
    <location>
        <begin position="2074"/>
        <end position="2097"/>
    </location>
</feature>
<dbReference type="SUPFAM" id="SSF51126">
    <property type="entry name" value="Pectin lyase-like"/>
    <property type="match status" value="3"/>
</dbReference>
<dbReference type="EMBL" id="VJMH01000712">
    <property type="protein sequence ID" value="KAF0714786.1"/>
    <property type="molecule type" value="Genomic_DNA"/>
</dbReference>
<keyword evidence="7" id="KW-0998">Cell outer membrane</keyword>
<keyword evidence="13" id="KW-1185">Reference proteome</keyword>
<dbReference type="Proteomes" id="UP000332933">
    <property type="component" value="Unassembled WGS sequence"/>
</dbReference>
<feature type="chain" id="PRO_5033436706" evidence="9">
    <location>
        <begin position="24"/>
        <end position="2220"/>
    </location>
</feature>
<dbReference type="Pfam" id="PF02415">
    <property type="entry name" value="Chlam_PMP"/>
    <property type="match status" value="1"/>
</dbReference>
<dbReference type="SUPFAM" id="SSF49265">
    <property type="entry name" value="Fibronectin type III"/>
    <property type="match status" value="2"/>
</dbReference>
<dbReference type="PANTHER" id="PTHR11319">
    <property type="entry name" value="G PROTEIN-COUPLED RECEPTOR-RELATED"/>
    <property type="match status" value="1"/>
</dbReference>
<reference evidence="12 13" key="1">
    <citation type="submission" date="2019-03" db="EMBL/GenBank/DDBJ databases">
        <authorList>
            <person name="Gaulin E."/>
            <person name="Dumas B."/>
        </authorList>
    </citation>
    <scope>NUCLEOTIDE SEQUENCE [LARGE SCALE GENOMIC DNA]</scope>
    <source>
        <strain evidence="12">CBS 568.67</strain>
    </source>
</reference>
<protein>
    <submittedName>
        <fullName evidence="12">Aste57867_3692 protein</fullName>
    </submittedName>
</protein>
<evidence type="ECO:0000313" key="12">
    <source>
        <dbReference type="EMBL" id="VFT80847.1"/>
    </source>
</evidence>
<dbReference type="InterPro" id="IPR013783">
    <property type="entry name" value="Ig-like_fold"/>
</dbReference>
<keyword evidence="8" id="KW-0812">Transmembrane</keyword>
<evidence type="ECO:0000256" key="2">
    <source>
        <dbReference type="ARBA" id="ARBA00004442"/>
    </source>
</evidence>
<dbReference type="InterPro" id="IPR039448">
    <property type="entry name" value="Beta_helix"/>
</dbReference>
<dbReference type="CDD" id="cd00063">
    <property type="entry name" value="FN3"/>
    <property type="match status" value="1"/>
</dbReference>
<dbReference type="InterPro" id="IPR036116">
    <property type="entry name" value="FN3_sf"/>
</dbReference>
<dbReference type="EMBL" id="CAADRA010000712">
    <property type="protein sequence ID" value="VFT80847.1"/>
    <property type="molecule type" value="Genomic_DNA"/>
</dbReference>
<accession>A0A485KB27</accession>
<feature type="transmembrane region" description="Helical" evidence="8">
    <location>
        <begin position="1872"/>
        <end position="1892"/>
    </location>
</feature>
<evidence type="ECO:0000256" key="7">
    <source>
        <dbReference type="ARBA" id="ARBA00023237"/>
    </source>
</evidence>
<evidence type="ECO:0000313" key="11">
    <source>
        <dbReference type="EMBL" id="KAF0714786.1"/>
    </source>
</evidence>
<dbReference type="NCBIfam" id="TIGR01376">
    <property type="entry name" value="POMP_repeat"/>
    <property type="match status" value="1"/>
</dbReference>
<organism evidence="12 13">
    <name type="scientific">Aphanomyces stellatus</name>
    <dbReference type="NCBI Taxonomy" id="120398"/>
    <lineage>
        <taxon>Eukaryota</taxon>
        <taxon>Sar</taxon>
        <taxon>Stramenopiles</taxon>
        <taxon>Oomycota</taxon>
        <taxon>Saprolegniomycetes</taxon>
        <taxon>Saprolegniales</taxon>
        <taxon>Verrucalvaceae</taxon>
        <taxon>Aphanomyces</taxon>
    </lineage>
</organism>
<keyword evidence="5 9" id="KW-0732">Signal</keyword>
<dbReference type="PANTHER" id="PTHR11319:SF35">
    <property type="entry name" value="OUTER MEMBRANE PROTEIN PMPC-RELATED"/>
    <property type="match status" value="1"/>
</dbReference>
<feature type="domain" description="Fibronectin type-III" evidence="10">
    <location>
        <begin position="146"/>
        <end position="250"/>
    </location>
</feature>
<dbReference type="InterPro" id="IPR011050">
    <property type="entry name" value="Pectin_lyase_fold/virulence"/>
</dbReference>
<gene>
    <name evidence="12" type="primary">Aste57867_3692</name>
    <name evidence="11" type="ORF">As57867_003681</name>
    <name evidence="12" type="ORF">ASTE57867_3692</name>
</gene>
<dbReference type="PROSITE" id="PS50853">
    <property type="entry name" value="FN3"/>
    <property type="match status" value="1"/>
</dbReference>
<comment type="subcellular location">
    <subcellularLocation>
        <location evidence="1">Cell envelope</location>
    </subcellularLocation>
    <subcellularLocation>
        <location evidence="2">Cell outer membrane</location>
    </subcellularLocation>
    <subcellularLocation>
        <location evidence="3">Secreted</location>
    </subcellularLocation>
</comment>
<evidence type="ECO:0000313" key="13">
    <source>
        <dbReference type="Proteomes" id="UP000332933"/>
    </source>
</evidence>
<reference evidence="11" key="2">
    <citation type="submission" date="2019-06" db="EMBL/GenBank/DDBJ databases">
        <title>Genomics analysis of Aphanomyces spp. identifies a new class of oomycete effector associated with host adaptation.</title>
        <authorList>
            <person name="Gaulin E."/>
        </authorList>
    </citation>
    <scope>NUCLEOTIDE SEQUENCE</scope>
    <source>
        <strain evidence="11">CBS 578.67</strain>
    </source>
</reference>
<evidence type="ECO:0000256" key="9">
    <source>
        <dbReference type="SAM" id="SignalP"/>
    </source>
</evidence>
<keyword evidence="4" id="KW-0964">Secreted</keyword>
<dbReference type="InterPro" id="IPR003961">
    <property type="entry name" value="FN3_dom"/>
</dbReference>
<sequence>MKKRSLACLVVFCLALYNHTSKALGDVPQLDLEVGDENGGPTAACIAANTAPSAVSLVHRTGGSLHLVVHSPCLYASDDIAVLEVHTSKGPPFVVQANASSMPLTVSNLDGRAHVRVVASIQTVTATSPRSDTFEFDTTGPHEVETTPAPTVLSVSGGAITLQLHRPLDTGGSRLLGYDIYLQHDGSWQRLATMQPLDTLFTLTHDLLSKPLRPSTTYTLGVHAVNAYEWTARRCTSNGSSTLPSTLPLSSSSLLGEAAATTLPPDLPRHPFRLHMFHVDETSARFQVFPPRDLNGTIVLAYVVTVTHVVIARLDQAIVAPEMWFRFPVQSHGDKRKSDDKGHGYLIHGLTDSATYDVNLGVQTSSGELLPPTTSSPVRFTTLVKPTAPTTSHDTTTTATVRRVHRGSPLGVGPLLEMDGRESIYQVARDDESTVWKAVTRLDELTNEDGERQPARLYLDNVVAASISRLRQLGEGHGQSLAPFLPLDQVIFVDSDSGDDEIGVSTTATLVQTLARAMALVTPSRHTILMVSTSSTPYTNCNVTDMITSALLASPTLVVMGLPGVATIQSCAADNVANDWIFRAGSNVTLSNLHFRHVALSVVQSEVHMANTTILGGGHVTNRGCLRATSSTLFLDSVTLVSGMATFGGGLALHSCNCVAKDVVVVNNSATHGGGGIYCTGQSHLDIHGSHFHGNQANQGGAIYAGPRIQLRQHIAQGNNTSDEGGIWISSPRIVSTPPTISSPQHHTLSSNQEDFINVKIHRTVFQGNVATEDGGAIWTSASNLALDNVVATNNVARHGGAMHMMASQGIVRDSLFQTCVAHAGGAIYASLSSTLHVERTTYRACVATQNGGALYIQSSVRLVVNQSQFEANFARVAGAGIYIRGVGGSSSVEDAIEPTILESTVLSHNEASHGGSGTILLSSNCYKRDAGMWLTDTVARIRNCSFVGNGHARTEAHGGGLVVMSSHVVVQGSTFSANLAQRGAGVVVDANSTVAMNKVNLTGNVADEAGGGLWVHAASVVSLEGCRLQHNRAIKANGGGLLIQNLASAELDNSLLVDNAAVSGGAIYQGDGSTMALHACMLIRNEAVVHGGGLYSLSPHRNISQCHFSNNTASQGGAMFLHALFNTTTQMDRRVSGNRATDVGSGQPWQRDAKSSYLCQDCLFGATDNVASTPVALSLAWWPPVVHSGISIGLNLADFDAGDVTNDLFTEGGYVWPQWKLLDVYHQPSRLLDGLRCFLYAVDDAVKLEPSFAVVHNARLIFAGLVIHDTTPGDYMLELACPKASTLGIQQILLRVQPCPPAFAPDANGDCQRCDVHSYSMDGATCFPCPSGAACTDNLISIVPAAGLPISTTSVATATPSPLCNVTLWRDDDPCRPFATSNATMAQVLAQCKMAVAKLTYILAWPPTRESLCLGGHVLESKSTGVASPQAQASFQMTPASSRAVDITCNVTSPDDPCFTLVRSMHFAQALALCNATDPFQFALSWPPERVFLCLTGQRVISCPTPEACLASPAVNSSNVTSSCADGYGGDLCTSCQPTYSKTTKGECIPCSLIDANHMYTWRNVLLPTFMGLVFGLVVWALRQYLADATEVNLIQSAHADRKLGASIAPVAAPATHHTPVSPWLTYFQSTWIIMRYQRAVNRCHVFGVRVEVPTLVVNPDKIKIMVGFLQIFGNVNAVYKLVWPPAVHAAMSASAPFNLDWTAVVNLECLFHVDFFVQYTVTLGSIALFLLLLVAFYWRSARVYKAQLDALPRTCVRCGISVMKSLTRQVYEVLSDRRTRPRSPSVTRVQLKVKSTATHQNKTMQRELGMSQLRKNDLPVYVSQHEACPSTSRLQGEIKARVVRSNLRLWQSRVKLRLNYQTYKNKCLRMAFWVLLLLYPMVAQKILLIFRCQPIGPATYLVNDPSLVCAGATYYTYFSLGCAGVGLWVVGVPFYFWYVVHRERERHVAKRLSLLSQPAYGMLRKKWLLDMHDDMGHELCDIDFLDLHDEYLASYMKRKNLEDPLVQARIGFIYADYGPHYWWYEVLDLMRKLTMNGLILFANDAVLQSLLGVFVCLLSMMALLFFKPYTNWTNTVVASIAQFSLFLTLALGFVLNIGSAPSEGMAYAILATNGLTLLFAGWLVLKDVVVASVREFNAIARRRKHAIRAAVRKKWSIAFRYALYEATLRGFLPHRRICIPILLELVRRHLLDVKAAKTKPIVRLPDNPSCDHGLIQES</sequence>
<keyword evidence="6 8" id="KW-0472">Membrane</keyword>
<feature type="transmembrane region" description="Helical" evidence="8">
    <location>
        <begin position="2109"/>
        <end position="2127"/>
    </location>
</feature>
<dbReference type="InterPro" id="IPR006626">
    <property type="entry name" value="PbH1"/>
</dbReference>
<evidence type="ECO:0000256" key="5">
    <source>
        <dbReference type="ARBA" id="ARBA00022729"/>
    </source>
</evidence>
<feature type="signal peptide" evidence="9">
    <location>
        <begin position="1"/>
        <end position="23"/>
    </location>
</feature>
<dbReference type="InterPro" id="IPR003368">
    <property type="entry name" value="POMP_repeat"/>
</dbReference>
<evidence type="ECO:0000259" key="10">
    <source>
        <dbReference type="PROSITE" id="PS50853"/>
    </source>
</evidence>